<dbReference type="EMBL" id="JAUDFV010000057">
    <property type="protein sequence ID" value="KAL2735741.1"/>
    <property type="molecule type" value="Genomic_DNA"/>
</dbReference>
<protein>
    <submittedName>
        <fullName evidence="1">Transposase-like protein</fullName>
    </submittedName>
</protein>
<dbReference type="Proteomes" id="UP001607302">
    <property type="component" value="Unassembled WGS sequence"/>
</dbReference>
<keyword evidence="2" id="KW-1185">Reference proteome</keyword>
<organism evidence="1 2">
    <name type="scientific">Vespula squamosa</name>
    <name type="common">Southern yellow jacket</name>
    <name type="synonym">Wasp</name>
    <dbReference type="NCBI Taxonomy" id="30214"/>
    <lineage>
        <taxon>Eukaryota</taxon>
        <taxon>Metazoa</taxon>
        <taxon>Ecdysozoa</taxon>
        <taxon>Arthropoda</taxon>
        <taxon>Hexapoda</taxon>
        <taxon>Insecta</taxon>
        <taxon>Pterygota</taxon>
        <taxon>Neoptera</taxon>
        <taxon>Endopterygota</taxon>
        <taxon>Hymenoptera</taxon>
        <taxon>Apocrita</taxon>
        <taxon>Aculeata</taxon>
        <taxon>Vespoidea</taxon>
        <taxon>Vespidae</taxon>
        <taxon>Vespinae</taxon>
        <taxon>Vespula</taxon>
    </lineage>
</organism>
<evidence type="ECO:0000313" key="1">
    <source>
        <dbReference type="EMBL" id="KAL2735741.1"/>
    </source>
</evidence>
<sequence>MTLLLGIIAGHLIGPIFLNGTLTRESHPQFLIYKASVNDVEELRYRIQGCCRRIQITPGTFERVRRFIMRHLEIYIQTEGDHFEVSMKIIK</sequence>
<evidence type="ECO:0000313" key="2">
    <source>
        <dbReference type="Proteomes" id="UP001607302"/>
    </source>
</evidence>
<gene>
    <name evidence="1" type="ORF">V1478_002755</name>
</gene>
<comment type="caution">
    <text evidence="1">The sequence shown here is derived from an EMBL/GenBank/DDBJ whole genome shotgun (WGS) entry which is preliminary data.</text>
</comment>
<reference evidence="1 2" key="1">
    <citation type="journal article" date="2024" name="Ann. Entomol. Soc. Am.">
        <title>Genomic analyses of the southern and eastern yellowjacket wasps (Hymenoptera: Vespidae) reveal evolutionary signatures of social life.</title>
        <authorList>
            <person name="Catto M.A."/>
            <person name="Caine P.B."/>
            <person name="Orr S.E."/>
            <person name="Hunt B.G."/>
            <person name="Goodisman M.A.D."/>
        </authorList>
    </citation>
    <scope>NUCLEOTIDE SEQUENCE [LARGE SCALE GENOMIC DNA]</scope>
    <source>
        <strain evidence="1">233</strain>
        <tissue evidence="1">Head and thorax</tissue>
    </source>
</reference>
<accession>A0ABD2BSI9</accession>
<name>A0ABD2BSI9_VESSQ</name>
<dbReference type="AlphaFoldDB" id="A0ABD2BSI9"/>
<proteinExistence type="predicted"/>